<sequence>MRMLAGVVIAVLAGSPAFSDPLSDLTRGGRDACFQRVYDAAHLAKNPRQQVTTMTVWLNGKTGSMRGGNMGLSVTRRSDQAPLFLSGDCSWSTFDKPPEWVSTFRKRAGGGCVTSAVPDVFPDVSSAEEGGAMLLDPAPDGRSMMVHLDEAQSMVTRAKRGDAISLKFGKDDRVFRLTATDLTACDAIKDAVSTMEPK</sequence>
<organism evidence="2 3">
    <name type="scientific">Variibacter gotjawalensis</name>
    <dbReference type="NCBI Taxonomy" id="1333996"/>
    <lineage>
        <taxon>Bacteria</taxon>
        <taxon>Pseudomonadati</taxon>
        <taxon>Pseudomonadota</taxon>
        <taxon>Alphaproteobacteria</taxon>
        <taxon>Hyphomicrobiales</taxon>
        <taxon>Nitrobacteraceae</taxon>
        <taxon>Variibacter</taxon>
    </lineage>
</organism>
<dbReference type="OrthoDB" id="7839213at2"/>
<evidence type="ECO:0000256" key="1">
    <source>
        <dbReference type="SAM" id="SignalP"/>
    </source>
</evidence>
<accession>A0A0S3PQ63</accession>
<dbReference type="EMBL" id="AP014946">
    <property type="protein sequence ID" value="BAT58000.1"/>
    <property type="molecule type" value="Genomic_DNA"/>
</dbReference>
<reference evidence="2 3" key="1">
    <citation type="submission" date="2015-08" db="EMBL/GenBank/DDBJ databases">
        <title>Investigation of the bacterial diversity of lava forest soil.</title>
        <authorList>
            <person name="Lee J.S."/>
        </authorList>
    </citation>
    <scope>NUCLEOTIDE SEQUENCE [LARGE SCALE GENOMIC DNA]</scope>
    <source>
        <strain evidence="2 3">GJW-30</strain>
    </source>
</reference>
<dbReference type="AlphaFoldDB" id="A0A0S3PQ63"/>
<feature type="chain" id="PRO_5006615437" evidence="1">
    <location>
        <begin position="20"/>
        <end position="198"/>
    </location>
</feature>
<name>A0A0S3PQ63_9BRAD</name>
<evidence type="ECO:0000313" key="2">
    <source>
        <dbReference type="EMBL" id="BAT58000.1"/>
    </source>
</evidence>
<dbReference type="Proteomes" id="UP000236884">
    <property type="component" value="Chromosome"/>
</dbReference>
<dbReference type="KEGG" id="vgo:GJW-30_1_00512"/>
<gene>
    <name evidence="2" type="ORF">GJW-30_1_00512</name>
</gene>
<keyword evidence="3" id="KW-1185">Reference proteome</keyword>
<proteinExistence type="predicted"/>
<evidence type="ECO:0000313" key="3">
    <source>
        <dbReference type="Proteomes" id="UP000236884"/>
    </source>
</evidence>
<dbReference type="RefSeq" id="WP_096351265.1">
    <property type="nucleotide sequence ID" value="NZ_AP014946.1"/>
</dbReference>
<keyword evidence="1" id="KW-0732">Signal</keyword>
<protein>
    <submittedName>
        <fullName evidence="2">Uncharacterized protein</fullName>
    </submittedName>
</protein>
<feature type="signal peptide" evidence="1">
    <location>
        <begin position="1"/>
        <end position="19"/>
    </location>
</feature>